<evidence type="ECO:0000256" key="3">
    <source>
        <dbReference type="SAM" id="SignalP"/>
    </source>
</evidence>
<organism evidence="4 5">
    <name type="scientific">Tumidithrix elongata BACA0141</name>
    <dbReference type="NCBI Taxonomy" id="2716417"/>
    <lineage>
        <taxon>Bacteria</taxon>
        <taxon>Bacillati</taxon>
        <taxon>Cyanobacteriota</taxon>
        <taxon>Cyanophyceae</taxon>
        <taxon>Pseudanabaenales</taxon>
        <taxon>Pseudanabaenaceae</taxon>
        <taxon>Tumidithrix</taxon>
        <taxon>Tumidithrix elongata</taxon>
    </lineage>
</organism>
<gene>
    <name evidence="4" type="ORF">V2H45_15085</name>
</gene>
<feature type="chain" id="PRO_5043364897" evidence="3">
    <location>
        <begin position="23"/>
        <end position="187"/>
    </location>
</feature>
<evidence type="ECO:0000313" key="4">
    <source>
        <dbReference type="EMBL" id="MEE3718064.1"/>
    </source>
</evidence>
<evidence type="ECO:0000256" key="1">
    <source>
        <dbReference type="SAM" id="MobiDB-lite"/>
    </source>
</evidence>
<feature type="transmembrane region" description="Helical" evidence="2">
    <location>
        <begin position="73"/>
        <end position="95"/>
    </location>
</feature>
<reference evidence="4" key="1">
    <citation type="submission" date="2024-01" db="EMBL/GenBank/DDBJ databases">
        <title>Bank of Algae and Cyanobacteria of the Azores (BACA) strain genomes.</title>
        <authorList>
            <person name="Luz R."/>
            <person name="Cordeiro R."/>
            <person name="Fonseca A."/>
            <person name="Goncalves V."/>
        </authorList>
    </citation>
    <scope>NUCLEOTIDE SEQUENCE</scope>
    <source>
        <strain evidence="4">BACA0141</strain>
    </source>
</reference>
<sequence>MATFFAATSLPHFSLLPAFSQATSIPAQTSPVSSNPSLAQTQIAQSSDPQTAPTVDATPEPTTTTRTLTEAEVMAVLGPVLWIVGIVSLLTYLFVSYCLMKIAEKLDVPNAWLAWVPIASLYTLVKCANKPGWWTVLFFIPIVSFIIAILVFIAIPERLNKSPLLILLLLFVPIIGAFAYFGVLAFS</sequence>
<dbReference type="RefSeq" id="WP_330484495.1">
    <property type="nucleotide sequence ID" value="NZ_JAZBJZ010000063.1"/>
</dbReference>
<keyword evidence="2" id="KW-1133">Transmembrane helix</keyword>
<proteinExistence type="predicted"/>
<feature type="compositionally biased region" description="Polar residues" evidence="1">
    <location>
        <begin position="30"/>
        <end position="50"/>
    </location>
</feature>
<feature type="compositionally biased region" description="Low complexity" evidence="1">
    <location>
        <begin position="51"/>
        <end position="63"/>
    </location>
</feature>
<feature type="signal peptide" evidence="3">
    <location>
        <begin position="1"/>
        <end position="22"/>
    </location>
</feature>
<keyword evidence="2" id="KW-0472">Membrane</keyword>
<comment type="caution">
    <text evidence="4">The sequence shown here is derived from an EMBL/GenBank/DDBJ whole genome shotgun (WGS) entry which is preliminary data.</text>
</comment>
<feature type="transmembrane region" description="Helical" evidence="2">
    <location>
        <begin position="165"/>
        <end position="186"/>
    </location>
</feature>
<feature type="transmembrane region" description="Helical" evidence="2">
    <location>
        <begin position="131"/>
        <end position="153"/>
    </location>
</feature>
<feature type="transmembrane region" description="Helical" evidence="2">
    <location>
        <begin position="107"/>
        <end position="125"/>
    </location>
</feature>
<name>A0AAW9Q2H6_9CYAN</name>
<keyword evidence="3" id="KW-0732">Signal</keyword>
<keyword evidence="5" id="KW-1185">Reference proteome</keyword>
<dbReference type="Pfam" id="PF18936">
    <property type="entry name" value="DUF5684"/>
    <property type="match status" value="1"/>
</dbReference>
<dbReference type="InterPro" id="IPR043739">
    <property type="entry name" value="DUF5684"/>
</dbReference>
<evidence type="ECO:0000256" key="2">
    <source>
        <dbReference type="SAM" id="Phobius"/>
    </source>
</evidence>
<feature type="region of interest" description="Disordered" evidence="1">
    <location>
        <begin position="30"/>
        <end position="63"/>
    </location>
</feature>
<dbReference type="AlphaFoldDB" id="A0AAW9Q2H6"/>
<keyword evidence="2" id="KW-0812">Transmembrane</keyword>
<dbReference type="Proteomes" id="UP001333818">
    <property type="component" value="Unassembled WGS sequence"/>
</dbReference>
<protein>
    <submittedName>
        <fullName evidence="4">DUF5684 domain-containing protein</fullName>
    </submittedName>
</protein>
<accession>A0AAW9Q2H6</accession>
<dbReference type="EMBL" id="JAZBJZ010000063">
    <property type="protein sequence ID" value="MEE3718064.1"/>
    <property type="molecule type" value="Genomic_DNA"/>
</dbReference>
<evidence type="ECO:0000313" key="5">
    <source>
        <dbReference type="Proteomes" id="UP001333818"/>
    </source>
</evidence>